<dbReference type="InterPro" id="IPR043834">
    <property type="entry name" value="REC"/>
</dbReference>
<dbReference type="HOGENOM" id="CLU_032036_0_0_5"/>
<feature type="domain" description="Response receiver" evidence="1">
    <location>
        <begin position="18"/>
        <end position="156"/>
    </location>
</feature>
<dbReference type="RefSeq" id="WP_013530590.1">
    <property type="nucleotide sequence ID" value="NC_014923.1"/>
</dbReference>
<name>E8T9T5_MESCW</name>
<evidence type="ECO:0000313" key="3">
    <source>
        <dbReference type="Proteomes" id="UP000007471"/>
    </source>
</evidence>
<organism evidence="2 3">
    <name type="scientific">Mesorhizobium ciceri biovar biserrulae (strain HAMBI 2942 / LMG 23838 / WSM1271)</name>
    <dbReference type="NCBI Taxonomy" id="765698"/>
    <lineage>
        <taxon>Bacteria</taxon>
        <taxon>Pseudomonadati</taxon>
        <taxon>Pseudomonadota</taxon>
        <taxon>Alphaproteobacteria</taxon>
        <taxon>Hyphomicrobiales</taxon>
        <taxon>Phyllobacteriaceae</taxon>
        <taxon>Mesorhizobium</taxon>
    </lineage>
</organism>
<dbReference type="Proteomes" id="UP000007471">
    <property type="component" value="Chromosome"/>
</dbReference>
<dbReference type="Pfam" id="PF19192">
    <property type="entry name" value="Response_reg_2"/>
    <property type="match status" value="1"/>
</dbReference>
<dbReference type="eggNOG" id="ENOG5030N98">
    <property type="taxonomic scope" value="Bacteria"/>
</dbReference>
<dbReference type="PATRIC" id="fig|765698.3.peg.3254"/>
<reference evidence="3" key="1">
    <citation type="submission" date="2011-01" db="EMBL/GenBank/DDBJ databases">
        <title>Complete sequence of chromosome of Mesorhizobium ciceri bv. biserrulae WSM1271.</title>
        <authorList>
            <person name="Lucas S."/>
            <person name="Copeland A."/>
            <person name="Lapidus A."/>
            <person name="Cheng J.-F."/>
            <person name="Goodwin L."/>
            <person name="Pitluck S."/>
            <person name="Teshima H."/>
            <person name="Detter J.C."/>
            <person name="Han C."/>
            <person name="Tapia R."/>
            <person name="Land M."/>
            <person name="Hauser L."/>
            <person name="Kyrpides N."/>
            <person name="Ivanova N."/>
            <person name="Nandasena K."/>
            <person name="Reeve W.G."/>
            <person name="Howieson J.G."/>
            <person name="O'Hara G."/>
            <person name="Tiwari R.P."/>
            <person name="Woyke T."/>
        </authorList>
    </citation>
    <scope>NUCLEOTIDE SEQUENCE [LARGE SCALE GENOMIC DNA]</scope>
    <source>
        <strain evidence="3">HAMBI 2942 / LMG 23838 / WSM1271</strain>
    </source>
</reference>
<dbReference type="KEGG" id="mci:Mesci_2773"/>
<accession>E8T9T5</accession>
<evidence type="ECO:0000313" key="2">
    <source>
        <dbReference type="EMBL" id="ADV11907.1"/>
    </source>
</evidence>
<dbReference type="EMBL" id="CP002447">
    <property type="protein sequence ID" value="ADV11907.1"/>
    <property type="molecule type" value="Genomic_DNA"/>
</dbReference>
<protein>
    <recommendedName>
        <fullName evidence="1">Response receiver domain-containing protein</fullName>
    </recommendedName>
</protein>
<gene>
    <name evidence="2" type="ordered locus">Mesci_2773</name>
</gene>
<dbReference type="OrthoDB" id="7605462at2"/>
<dbReference type="AlphaFoldDB" id="E8T9T5"/>
<proteinExistence type="predicted"/>
<evidence type="ECO:0000259" key="1">
    <source>
        <dbReference type="Pfam" id="PF19192"/>
    </source>
</evidence>
<sequence>MAGEHYSAFVEEAFVKPIRSVLIVDDDYPTFDEMLDAEIARNGQKEQQKAKDWYKDPARIKKVIASFRTPGRALLVDIHDGTNVSSGAEVKIAAHLHQSDLLVLDYQLDKAKPGDGSLAIEIIRSLMCNDHFNLVVVHTSEELDTVFRETLLSLMSPLAERLGPVELEQAQTLLLEGEDELEGFIERLTRSISVDQYVHARRFRDSYLRTMGKSQQPYSAFREECGKLKWESDDRKLILKYLLEQAELDLQSRFNPGPDSQIVWDDGSSKYIKTNSVFIAFSQKGNDDDLLSELLSALNAWKPRPSRLFLAKLRAEMDEYGVMAQSAVLDNQHALAHWYRRLLASEGPNRRWLIAESVARHSEQLMNGILPRVENFAARLIDAEAKTDLPEVLSKEHFGVDLMNPQERLKADYEHNAFVSSKPPEGWHLTTGHVFVVGQDYWVCVSPACDTVPTQLSATQIALFGERLPFMAVKLNPVADGKPLKDVQSNRYVFLRIAGSVKCFCFNDPVSDTSAPTWHTLYAEKKGMLTKTFSFKVLVTERGSKGLLQRKRDAQVVCQLRYEYALNLVQRLGGSLTRIGLDFV</sequence>
<dbReference type="STRING" id="765698.Mesci_2773"/>